<evidence type="ECO:0000256" key="5">
    <source>
        <dbReference type="ARBA" id="ARBA00023098"/>
    </source>
</evidence>
<dbReference type="SUPFAM" id="SSF53659">
    <property type="entry name" value="Isocitrate/Isopropylmalate dehydrogenase-like"/>
    <property type="match status" value="1"/>
</dbReference>
<dbReference type="UniPathway" id="UPA00085"/>
<dbReference type="EC" id="2.3.1.274" evidence="8 10"/>
<dbReference type="RefSeq" id="WP_121940825.1">
    <property type="nucleotide sequence ID" value="NZ_CP137846.1"/>
</dbReference>
<comment type="catalytic activity">
    <reaction evidence="1 10">
        <text>a fatty acyl-[ACP] + phosphate = an acyl phosphate + holo-[ACP]</text>
        <dbReference type="Rhea" id="RHEA:42292"/>
        <dbReference type="Rhea" id="RHEA-COMP:9685"/>
        <dbReference type="Rhea" id="RHEA-COMP:14125"/>
        <dbReference type="ChEBI" id="CHEBI:43474"/>
        <dbReference type="ChEBI" id="CHEBI:59918"/>
        <dbReference type="ChEBI" id="CHEBI:64479"/>
        <dbReference type="ChEBI" id="CHEBI:138651"/>
        <dbReference type="EC" id="2.3.1.274"/>
    </reaction>
</comment>
<dbReference type="OrthoDB" id="9806408at2"/>
<dbReference type="GO" id="GO:0005737">
    <property type="term" value="C:cytoplasm"/>
    <property type="evidence" value="ECO:0007669"/>
    <property type="project" value="UniProtKB-SubCell"/>
</dbReference>
<comment type="caution">
    <text evidence="11">The sequence shown here is derived from an EMBL/GenBank/DDBJ whole genome shotgun (WGS) entry which is preliminary data.</text>
</comment>
<reference evidence="11 12" key="1">
    <citation type="submission" date="2018-10" db="EMBL/GenBank/DDBJ databases">
        <title>Genomic Encyclopedia of Archaeal and Bacterial Type Strains, Phase II (KMG-II): from individual species to whole genera.</title>
        <authorList>
            <person name="Goeker M."/>
        </authorList>
    </citation>
    <scope>NUCLEOTIDE SEQUENCE [LARGE SCALE GENOMIC DNA]</scope>
    <source>
        <strain evidence="11 12">ATCC 29870</strain>
    </source>
</reference>
<evidence type="ECO:0000256" key="9">
    <source>
        <dbReference type="ARBA" id="ARBA00046608"/>
    </source>
</evidence>
<dbReference type="Gene3D" id="3.40.718.10">
    <property type="entry name" value="Isopropylmalate Dehydrogenase"/>
    <property type="match status" value="1"/>
</dbReference>
<keyword evidence="2 10" id="KW-0963">Cytoplasm</keyword>
<dbReference type="PANTHER" id="PTHR30100">
    <property type="entry name" value="FATTY ACID/PHOSPHOLIPID SYNTHESIS PROTEIN PLSX"/>
    <property type="match status" value="1"/>
</dbReference>
<evidence type="ECO:0000313" key="11">
    <source>
        <dbReference type="EMBL" id="RMA78521.1"/>
    </source>
</evidence>
<dbReference type="NCBIfam" id="TIGR00182">
    <property type="entry name" value="plsX"/>
    <property type="match status" value="1"/>
</dbReference>
<evidence type="ECO:0000256" key="2">
    <source>
        <dbReference type="ARBA" id="ARBA00022490"/>
    </source>
</evidence>
<proteinExistence type="inferred from homology"/>
<keyword evidence="4 10" id="KW-0808">Transferase</keyword>
<dbReference type="GO" id="GO:0043811">
    <property type="term" value="F:phosphate:acyl-[acyl carrier protein] acyltransferase activity"/>
    <property type="evidence" value="ECO:0007669"/>
    <property type="project" value="UniProtKB-UniRule"/>
</dbReference>
<evidence type="ECO:0000256" key="8">
    <source>
        <dbReference type="ARBA" id="ARBA00024069"/>
    </source>
</evidence>
<gene>
    <name evidence="10" type="primary">plsX</name>
    <name evidence="11" type="ORF">JN00_0351</name>
</gene>
<dbReference type="PIRSF" id="PIRSF002465">
    <property type="entry name" value="Phsphlp_syn_PlsX"/>
    <property type="match status" value="1"/>
</dbReference>
<evidence type="ECO:0000256" key="6">
    <source>
        <dbReference type="ARBA" id="ARBA00023209"/>
    </source>
</evidence>
<dbReference type="Proteomes" id="UP000267246">
    <property type="component" value="Unassembled WGS sequence"/>
</dbReference>
<keyword evidence="7 10" id="KW-1208">Phospholipid metabolism</keyword>
<sequence length="333" mass="37425">MKKIVVDLLNNDGGEEALIEASLKFAFENKDYFLYLVGHEELIKKINTKKVGNIQIFNSTNLIHIESSPREVLRQESSMLEAFNVLKNEDADAIISSGDSGAFTSLSFFKIERLHPEIKPAFMPVMATVNEGQKMLLLDAGANLDVTSETLINWAKIATLYYKLLIENKEKITVGLLNIGSEDYKGSLLNQETNKNFKISKNNFIYEGFLEPDDAIKGKVDIVVTNGISGNIFLKTMESSFLNVLKLLKGIFYKNLKNKFAALLLKKDLKKFKERYDYRNTGGAYIAGLNKVVVKAHGSSDSLAFYSALQQVKNAIEKNLTEVLKKEIEAWND</sequence>
<keyword evidence="3 10" id="KW-0444">Lipid biosynthesis</keyword>
<organism evidence="11 12">
    <name type="scientific">Metamycoplasma subdolum</name>
    <dbReference type="NCBI Taxonomy" id="92407"/>
    <lineage>
        <taxon>Bacteria</taxon>
        <taxon>Bacillati</taxon>
        <taxon>Mycoplasmatota</taxon>
        <taxon>Mycoplasmoidales</taxon>
        <taxon>Metamycoplasmataceae</taxon>
        <taxon>Metamycoplasma</taxon>
    </lineage>
</organism>
<dbReference type="Pfam" id="PF02504">
    <property type="entry name" value="FA_synthesis"/>
    <property type="match status" value="1"/>
</dbReference>
<comment type="function">
    <text evidence="10">Catalyzes the reversible formation of acyl-phosphate (acyl-PO(4)) from acyl-[acyl-carrier-protein] (acyl-ACP). This enzyme utilizes acyl-ACP as fatty acyl donor, but not acyl-CoA.</text>
</comment>
<evidence type="ECO:0000313" key="12">
    <source>
        <dbReference type="Proteomes" id="UP000267246"/>
    </source>
</evidence>
<dbReference type="HAMAP" id="MF_00019">
    <property type="entry name" value="PlsX"/>
    <property type="match status" value="1"/>
</dbReference>
<keyword evidence="5 10" id="KW-0443">Lipid metabolism</keyword>
<dbReference type="AlphaFoldDB" id="A0A3M0A075"/>
<dbReference type="EMBL" id="REFI01000007">
    <property type="protein sequence ID" value="RMA78521.1"/>
    <property type="molecule type" value="Genomic_DNA"/>
</dbReference>
<evidence type="ECO:0000256" key="4">
    <source>
        <dbReference type="ARBA" id="ARBA00022679"/>
    </source>
</evidence>
<keyword evidence="6 10" id="KW-0594">Phospholipid biosynthesis</keyword>
<protein>
    <recommendedName>
        <fullName evidence="8 10">Phosphate acyltransferase</fullName>
        <ecNumber evidence="8 10">2.3.1.274</ecNumber>
    </recommendedName>
    <alternativeName>
        <fullName evidence="10">Acyl-ACP phosphotransacylase</fullName>
    </alternativeName>
    <alternativeName>
        <fullName evidence="10">Acyl-[acyl-carrier-protein]--phosphate acyltransferase</fullName>
    </alternativeName>
    <alternativeName>
        <fullName evidence="10">Phosphate-acyl-ACP acyltransferase</fullName>
    </alternativeName>
</protein>
<name>A0A3M0A075_9BACT</name>
<comment type="subunit">
    <text evidence="9 10">Homodimer. Probably interacts with PlsY.</text>
</comment>
<evidence type="ECO:0000256" key="7">
    <source>
        <dbReference type="ARBA" id="ARBA00023264"/>
    </source>
</evidence>
<dbReference type="InterPro" id="IPR012281">
    <property type="entry name" value="Phospholipid_synth_PlsX-like"/>
</dbReference>
<dbReference type="GO" id="GO:0008654">
    <property type="term" value="P:phospholipid biosynthetic process"/>
    <property type="evidence" value="ECO:0007669"/>
    <property type="project" value="UniProtKB-KW"/>
</dbReference>
<comment type="pathway">
    <text evidence="10">Lipid metabolism; phospholipid metabolism.</text>
</comment>
<accession>A0A3M0A075</accession>
<evidence type="ECO:0000256" key="3">
    <source>
        <dbReference type="ARBA" id="ARBA00022516"/>
    </source>
</evidence>
<dbReference type="GO" id="GO:0006633">
    <property type="term" value="P:fatty acid biosynthetic process"/>
    <property type="evidence" value="ECO:0007669"/>
    <property type="project" value="UniProtKB-UniRule"/>
</dbReference>
<dbReference type="InterPro" id="IPR003664">
    <property type="entry name" value="FA_synthesis"/>
</dbReference>
<dbReference type="PANTHER" id="PTHR30100:SF1">
    <property type="entry name" value="PHOSPHATE ACYLTRANSFERASE"/>
    <property type="match status" value="1"/>
</dbReference>
<keyword evidence="11" id="KW-0012">Acyltransferase</keyword>
<comment type="similarity">
    <text evidence="10">Belongs to the PlsX family.</text>
</comment>
<evidence type="ECO:0000256" key="1">
    <source>
        <dbReference type="ARBA" id="ARBA00001232"/>
    </source>
</evidence>
<keyword evidence="12" id="KW-1185">Reference proteome</keyword>
<comment type="subcellular location">
    <subcellularLocation>
        <location evidence="10">Cytoplasm</location>
    </subcellularLocation>
    <text evidence="10">Associated with the membrane possibly through PlsY.</text>
</comment>
<evidence type="ECO:0000256" key="10">
    <source>
        <dbReference type="HAMAP-Rule" id="MF_00019"/>
    </source>
</evidence>